<keyword evidence="1" id="KW-0732">Signal</keyword>
<dbReference type="VEuPathDB" id="VectorBase:RSAN_042160"/>
<protein>
    <recommendedName>
        <fullName evidence="4">Secreted protein</fullName>
    </recommendedName>
</protein>
<reference evidence="2" key="1">
    <citation type="journal article" date="2020" name="Cell">
        <title>Large-Scale Comparative Analyses of Tick Genomes Elucidate Their Genetic Diversity and Vector Capacities.</title>
        <authorList>
            <consortium name="Tick Genome and Microbiome Consortium (TIGMIC)"/>
            <person name="Jia N."/>
            <person name="Wang J."/>
            <person name="Shi W."/>
            <person name="Du L."/>
            <person name="Sun Y."/>
            <person name="Zhan W."/>
            <person name="Jiang J.F."/>
            <person name="Wang Q."/>
            <person name="Zhang B."/>
            <person name="Ji P."/>
            <person name="Bell-Sakyi L."/>
            <person name="Cui X.M."/>
            <person name="Yuan T.T."/>
            <person name="Jiang B.G."/>
            <person name="Yang W.F."/>
            <person name="Lam T.T."/>
            <person name="Chang Q.C."/>
            <person name="Ding S.J."/>
            <person name="Wang X.J."/>
            <person name="Zhu J.G."/>
            <person name="Ruan X.D."/>
            <person name="Zhao L."/>
            <person name="Wei J.T."/>
            <person name="Ye R.Z."/>
            <person name="Que T.C."/>
            <person name="Du C.H."/>
            <person name="Zhou Y.H."/>
            <person name="Cheng J.X."/>
            <person name="Dai P.F."/>
            <person name="Guo W.B."/>
            <person name="Han X.H."/>
            <person name="Huang E.J."/>
            <person name="Li L.F."/>
            <person name="Wei W."/>
            <person name="Gao Y.C."/>
            <person name="Liu J.Z."/>
            <person name="Shao H.Z."/>
            <person name="Wang X."/>
            <person name="Wang C.C."/>
            <person name="Yang T.C."/>
            <person name="Huo Q.B."/>
            <person name="Li W."/>
            <person name="Chen H.Y."/>
            <person name="Chen S.E."/>
            <person name="Zhou L.G."/>
            <person name="Ni X.B."/>
            <person name="Tian J.H."/>
            <person name="Sheng Y."/>
            <person name="Liu T."/>
            <person name="Pan Y.S."/>
            <person name="Xia L.Y."/>
            <person name="Li J."/>
            <person name="Zhao F."/>
            <person name="Cao W.C."/>
        </authorList>
    </citation>
    <scope>NUCLEOTIDE SEQUENCE</scope>
    <source>
        <strain evidence="2">Rsan-2018</strain>
    </source>
</reference>
<evidence type="ECO:0008006" key="4">
    <source>
        <dbReference type="Google" id="ProtNLM"/>
    </source>
</evidence>
<feature type="chain" id="PRO_5039084980" description="Secreted protein" evidence="1">
    <location>
        <begin position="20"/>
        <end position="240"/>
    </location>
</feature>
<reference evidence="2" key="2">
    <citation type="submission" date="2021-09" db="EMBL/GenBank/DDBJ databases">
        <authorList>
            <person name="Jia N."/>
            <person name="Wang J."/>
            <person name="Shi W."/>
            <person name="Du L."/>
            <person name="Sun Y."/>
            <person name="Zhan W."/>
            <person name="Jiang J."/>
            <person name="Wang Q."/>
            <person name="Zhang B."/>
            <person name="Ji P."/>
            <person name="Sakyi L.B."/>
            <person name="Cui X."/>
            <person name="Yuan T."/>
            <person name="Jiang B."/>
            <person name="Yang W."/>
            <person name="Lam T.T.-Y."/>
            <person name="Chang Q."/>
            <person name="Ding S."/>
            <person name="Wang X."/>
            <person name="Zhu J."/>
            <person name="Ruan X."/>
            <person name="Zhao L."/>
            <person name="Wei J."/>
            <person name="Que T."/>
            <person name="Du C."/>
            <person name="Cheng J."/>
            <person name="Dai P."/>
            <person name="Han X."/>
            <person name="Huang E."/>
            <person name="Gao Y."/>
            <person name="Liu J."/>
            <person name="Shao H."/>
            <person name="Ye R."/>
            <person name="Li L."/>
            <person name="Wei W."/>
            <person name="Wang X."/>
            <person name="Wang C."/>
            <person name="Huo Q."/>
            <person name="Li W."/>
            <person name="Guo W."/>
            <person name="Chen H."/>
            <person name="Chen S."/>
            <person name="Zhou L."/>
            <person name="Zhou L."/>
            <person name="Ni X."/>
            <person name="Tian J."/>
            <person name="Zhou Y."/>
            <person name="Sheng Y."/>
            <person name="Liu T."/>
            <person name="Pan Y."/>
            <person name="Xia L."/>
            <person name="Li J."/>
            <person name="Zhao F."/>
            <person name="Cao W."/>
        </authorList>
    </citation>
    <scope>NUCLEOTIDE SEQUENCE</scope>
    <source>
        <strain evidence="2">Rsan-2018</strain>
        <tissue evidence="2">Larvae</tissue>
    </source>
</reference>
<proteinExistence type="predicted"/>
<evidence type="ECO:0000256" key="1">
    <source>
        <dbReference type="SAM" id="SignalP"/>
    </source>
</evidence>
<organism evidence="2 3">
    <name type="scientific">Rhipicephalus sanguineus</name>
    <name type="common">Brown dog tick</name>
    <name type="synonym">Ixodes sanguineus</name>
    <dbReference type="NCBI Taxonomy" id="34632"/>
    <lineage>
        <taxon>Eukaryota</taxon>
        <taxon>Metazoa</taxon>
        <taxon>Ecdysozoa</taxon>
        <taxon>Arthropoda</taxon>
        <taxon>Chelicerata</taxon>
        <taxon>Arachnida</taxon>
        <taxon>Acari</taxon>
        <taxon>Parasitiformes</taxon>
        <taxon>Ixodida</taxon>
        <taxon>Ixodoidea</taxon>
        <taxon>Ixodidae</taxon>
        <taxon>Rhipicephalinae</taxon>
        <taxon>Rhipicephalus</taxon>
        <taxon>Rhipicephalus</taxon>
    </lineage>
</organism>
<comment type="caution">
    <text evidence="2">The sequence shown here is derived from an EMBL/GenBank/DDBJ whole genome shotgun (WGS) entry which is preliminary data.</text>
</comment>
<evidence type="ECO:0000313" key="2">
    <source>
        <dbReference type="EMBL" id="KAH7961723.1"/>
    </source>
</evidence>
<feature type="signal peptide" evidence="1">
    <location>
        <begin position="1"/>
        <end position="19"/>
    </location>
</feature>
<dbReference type="AlphaFoldDB" id="A0A9D4T010"/>
<name>A0A9D4T010_RHISA</name>
<dbReference type="Proteomes" id="UP000821837">
    <property type="component" value="Chromosome 3"/>
</dbReference>
<accession>A0A9D4T010</accession>
<dbReference type="EMBL" id="JABSTV010001249">
    <property type="protein sequence ID" value="KAH7961723.1"/>
    <property type="molecule type" value="Genomic_DNA"/>
</dbReference>
<evidence type="ECO:0000313" key="3">
    <source>
        <dbReference type="Proteomes" id="UP000821837"/>
    </source>
</evidence>
<keyword evidence="3" id="KW-1185">Reference proteome</keyword>
<gene>
    <name evidence="2" type="ORF">HPB52_011581</name>
</gene>
<sequence>MRLFVLVLLFVAHFGDAQGDVGENGDDDCTEAQQRGGTDSVGQANDFVDTVLLQRMPTLIRETVVHGHLSLPFHYFKVYKTAWLMNRDLKVYVLSGRFRHFSTAVRRNDDCVLSMVAGNVSVSCSLSIDGIVAELQTEAKGDNLLATKKSVRVDAQMYGMTGRLEVTSAMNQPAFLRSFVVENGYFHVTVGHNLELNSVRMSNFESNIRWYLGQHLQEKFYTYYEALLRHAFARKSFFLF</sequence>